<feature type="region of interest" description="Disordered" evidence="1">
    <location>
        <begin position="42"/>
        <end position="65"/>
    </location>
</feature>
<name>A0A4P9WAR1_9FUNG</name>
<evidence type="ECO:0000313" key="4">
    <source>
        <dbReference type="Proteomes" id="UP000269721"/>
    </source>
</evidence>
<dbReference type="Pfam" id="PF16213">
    <property type="entry name" value="DCB"/>
    <property type="match status" value="1"/>
</dbReference>
<evidence type="ECO:0000259" key="2">
    <source>
        <dbReference type="Pfam" id="PF16213"/>
    </source>
</evidence>
<protein>
    <recommendedName>
        <fullName evidence="2">Mon2/Sec7/BIG1-like dimerisation and cyclophilin-binding domain-containing protein</fullName>
    </recommendedName>
</protein>
<dbReference type="AlphaFoldDB" id="A0A4P9WAR1"/>
<dbReference type="Proteomes" id="UP000269721">
    <property type="component" value="Unassembled WGS sequence"/>
</dbReference>
<organism evidence="3 4">
    <name type="scientific">Blyttiomyces helicus</name>
    <dbReference type="NCBI Taxonomy" id="388810"/>
    <lineage>
        <taxon>Eukaryota</taxon>
        <taxon>Fungi</taxon>
        <taxon>Fungi incertae sedis</taxon>
        <taxon>Chytridiomycota</taxon>
        <taxon>Chytridiomycota incertae sedis</taxon>
        <taxon>Chytridiomycetes</taxon>
        <taxon>Chytridiomycetes incertae sedis</taxon>
        <taxon>Blyttiomyces</taxon>
    </lineage>
</organism>
<dbReference type="InterPro" id="IPR032629">
    <property type="entry name" value="DCB_dom"/>
</dbReference>
<keyword evidence="4" id="KW-1185">Reference proteome</keyword>
<proteinExistence type="predicted"/>
<reference evidence="4" key="1">
    <citation type="journal article" date="2018" name="Nat. Microbiol.">
        <title>Leveraging single-cell genomics to expand the fungal tree of life.</title>
        <authorList>
            <person name="Ahrendt S.R."/>
            <person name="Quandt C.A."/>
            <person name="Ciobanu D."/>
            <person name="Clum A."/>
            <person name="Salamov A."/>
            <person name="Andreopoulos B."/>
            <person name="Cheng J.F."/>
            <person name="Woyke T."/>
            <person name="Pelin A."/>
            <person name="Henrissat B."/>
            <person name="Reynolds N.K."/>
            <person name="Benny G.L."/>
            <person name="Smith M.E."/>
            <person name="James T.Y."/>
            <person name="Grigoriev I.V."/>
        </authorList>
    </citation>
    <scope>NUCLEOTIDE SEQUENCE [LARGE SCALE GENOMIC DNA]</scope>
</reference>
<feature type="domain" description="Mon2/Sec7/BIG1-like dimerisation and cyclophilin-binding" evidence="2">
    <location>
        <begin position="2"/>
        <end position="42"/>
    </location>
</feature>
<evidence type="ECO:0000256" key="1">
    <source>
        <dbReference type="SAM" id="MobiDB-lite"/>
    </source>
</evidence>
<dbReference type="EMBL" id="KZ996029">
    <property type="protein sequence ID" value="RKO89544.1"/>
    <property type="molecule type" value="Genomic_DNA"/>
</dbReference>
<accession>A0A4P9WAR1</accession>
<sequence>MSQALLLCFRLQDTKAAVVNNTAAATVRQLVIFVFDKVSAEDTQGGGVRRPGREHPPLGANGGGIEESSAVLFTLDPPHRSMLTGCGRLGTLPPSQCASKIIRAGAHRIDPAQSRAPV</sequence>
<gene>
    <name evidence="3" type="ORF">BDK51DRAFT_53267</name>
</gene>
<dbReference type="OrthoDB" id="294853at2759"/>
<evidence type="ECO:0000313" key="3">
    <source>
        <dbReference type="EMBL" id="RKO89544.1"/>
    </source>
</evidence>